<dbReference type="Proteomes" id="UP001064489">
    <property type="component" value="Chromosome 4"/>
</dbReference>
<accession>A0AAD5J0R1</accession>
<sequence>MNQVRIVISYNGQWEQLPDGSQRFVGSDNKGMYVSKNMTYEELVAIVHTIVKYDVNKFNVDLDQYQSFLAYNEMNNYPNHEVDNEANNEQVDDLENVDEERTQIQTQGRHVQGVSCTVPNMLGTSEVRHNITVSDSDNTITWVIPGADSYSFGIGRSSTLAT</sequence>
<evidence type="ECO:0000313" key="1">
    <source>
        <dbReference type="EMBL" id="KAI9181664.1"/>
    </source>
</evidence>
<comment type="caution">
    <text evidence="1">The sequence shown here is derived from an EMBL/GenBank/DDBJ whole genome shotgun (WGS) entry which is preliminary data.</text>
</comment>
<dbReference type="AlphaFoldDB" id="A0AAD5J0R1"/>
<proteinExistence type="predicted"/>
<keyword evidence="2" id="KW-1185">Reference proteome</keyword>
<gene>
    <name evidence="1" type="ORF">LWI28_017308</name>
</gene>
<protein>
    <submittedName>
        <fullName evidence="1">Uncharacterized protein</fullName>
    </submittedName>
</protein>
<reference evidence="1" key="1">
    <citation type="journal article" date="2022" name="Plant J.">
        <title>Strategies of tolerance reflected in two North American maple genomes.</title>
        <authorList>
            <person name="McEvoy S.L."/>
            <person name="Sezen U.U."/>
            <person name="Trouern-Trend A."/>
            <person name="McMahon S.M."/>
            <person name="Schaberg P.G."/>
            <person name="Yang J."/>
            <person name="Wegrzyn J.L."/>
            <person name="Swenson N.G."/>
        </authorList>
    </citation>
    <scope>NUCLEOTIDE SEQUENCE</scope>
    <source>
        <strain evidence="1">91603</strain>
    </source>
</reference>
<reference evidence="1" key="2">
    <citation type="submission" date="2023-02" db="EMBL/GenBank/DDBJ databases">
        <authorList>
            <person name="Swenson N.G."/>
            <person name="Wegrzyn J.L."/>
            <person name="Mcevoy S.L."/>
        </authorList>
    </citation>
    <scope>NUCLEOTIDE SEQUENCE</scope>
    <source>
        <strain evidence="1">91603</strain>
        <tissue evidence="1">Leaf</tissue>
    </source>
</reference>
<organism evidence="1 2">
    <name type="scientific">Acer negundo</name>
    <name type="common">Box elder</name>
    <dbReference type="NCBI Taxonomy" id="4023"/>
    <lineage>
        <taxon>Eukaryota</taxon>
        <taxon>Viridiplantae</taxon>
        <taxon>Streptophyta</taxon>
        <taxon>Embryophyta</taxon>
        <taxon>Tracheophyta</taxon>
        <taxon>Spermatophyta</taxon>
        <taxon>Magnoliopsida</taxon>
        <taxon>eudicotyledons</taxon>
        <taxon>Gunneridae</taxon>
        <taxon>Pentapetalae</taxon>
        <taxon>rosids</taxon>
        <taxon>malvids</taxon>
        <taxon>Sapindales</taxon>
        <taxon>Sapindaceae</taxon>
        <taxon>Hippocastanoideae</taxon>
        <taxon>Acereae</taxon>
        <taxon>Acer</taxon>
    </lineage>
</organism>
<evidence type="ECO:0000313" key="2">
    <source>
        <dbReference type="Proteomes" id="UP001064489"/>
    </source>
</evidence>
<name>A0AAD5J0R1_ACENE</name>
<dbReference type="EMBL" id="JAJSOW010000101">
    <property type="protein sequence ID" value="KAI9181664.1"/>
    <property type="molecule type" value="Genomic_DNA"/>
</dbReference>